<keyword evidence="3" id="KW-1185">Reference proteome</keyword>
<reference evidence="2 3" key="1">
    <citation type="submission" date="2018-11" db="EMBL/GenBank/DDBJ databases">
        <authorList>
            <consortium name="Pathogen Informatics"/>
        </authorList>
    </citation>
    <scope>NUCLEOTIDE SEQUENCE [LARGE SCALE GENOMIC DNA]</scope>
    <source>
        <strain evidence="2 3">Egypt</strain>
    </source>
</reference>
<protein>
    <submittedName>
        <fullName evidence="2">Uncharacterized protein</fullName>
    </submittedName>
</protein>
<proteinExistence type="predicted"/>
<accession>A0A3P8DFA4</accession>
<keyword evidence="1" id="KW-0472">Membrane</keyword>
<gene>
    <name evidence="2" type="ORF">ECPE_LOCUS1938</name>
</gene>
<sequence>MGLTKAWGPHPRWTIWLPQLLLGTAVSTILITRVRVPDQVEDL</sequence>
<evidence type="ECO:0000313" key="2">
    <source>
        <dbReference type="EMBL" id="VDP50062.1"/>
    </source>
</evidence>
<feature type="transmembrane region" description="Helical" evidence="1">
    <location>
        <begin position="13"/>
        <end position="31"/>
    </location>
</feature>
<dbReference type="EMBL" id="UZAN01019597">
    <property type="protein sequence ID" value="VDP50062.1"/>
    <property type="molecule type" value="Genomic_DNA"/>
</dbReference>
<name>A0A3P8DFA4_9TREM</name>
<keyword evidence="1" id="KW-1133">Transmembrane helix</keyword>
<organism evidence="2 3">
    <name type="scientific">Echinostoma caproni</name>
    <dbReference type="NCBI Taxonomy" id="27848"/>
    <lineage>
        <taxon>Eukaryota</taxon>
        <taxon>Metazoa</taxon>
        <taxon>Spiralia</taxon>
        <taxon>Lophotrochozoa</taxon>
        <taxon>Platyhelminthes</taxon>
        <taxon>Trematoda</taxon>
        <taxon>Digenea</taxon>
        <taxon>Plagiorchiida</taxon>
        <taxon>Echinostomata</taxon>
        <taxon>Echinostomatoidea</taxon>
        <taxon>Echinostomatidae</taxon>
        <taxon>Echinostoma</taxon>
    </lineage>
</organism>
<evidence type="ECO:0000256" key="1">
    <source>
        <dbReference type="SAM" id="Phobius"/>
    </source>
</evidence>
<evidence type="ECO:0000313" key="3">
    <source>
        <dbReference type="Proteomes" id="UP000272942"/>
    </source>
</evidence>
<keyword evidence="1" id="KW-0812">Transmembrane</keyword>
<dbReference type="AlphaFoldDB" id="A0A3P8DFA4"/>
<dbReference type="Proteomes" id="UP000272942">
    <property type="component" value="Unassembled WGS sequence"/>
</dbReference>